<reference evidence="1 2" key="1">
    <citation type="submission" date="2023-03" db="EMBL/GenBank/DDBJ databases">
        <title>High-quality genome of Scylla paramamosain provides insights in environmental adaptation.</title>
        <authorList>
            <person name="Zhang L."/>
        </authorList>
    </citation>
    <scope>NUCLEOTIDE SEQUENCE [LARGE SCALE GENOMIC DNA]</scope>
    <source>
        <strain evidence="1">LZ_2023a</strain>
        <tissue evidence="1">Muscle</tissue>
    </source>
</reference>
<keyword evidence="2" id="KW-1185">Reference proteome</keyword>
<comment type="caution">
    <text evidence="1">The sequence shown here is derived from an EMBL/GenBank/DDBJ whole genome shotgun (WGS) entry which is preliminary data.</text>
</comment>
<organism evidence="1 2">
    <name type="scientific">Scylla paramamosain</name>
    <name type="common">Mud crab</name>
    <dbReference type="NCBI Taxonomy" id="85552"/>
    <lineage>
        <taxon>Eukaryota</taxon>
        <taxon>Metazoa</taxon>
        <taxon>Ecdysozoa</taxon>
        <taxon>Arthropoda</taxon>
        <taxon>Crustacea</taxon>
        <taxon>Multicrustacea</taxon>
        <taxon>Malacostraca</taxon>
        <taxon>Eumalacostraca</taxon>
        <taxon>Eucarida</taxon>
        <taxon>Decapoda</taxon>
        <taxon>Pleocyemata</taxon>
        <taxon>Brachyura</taxon>
        <taxon>Eubrachyura</taxon>
        <taxon>Portunoidea</taxon>
        <taxon>Portunidae</taxon>
        <taxon>Portuninae</taxon>
        <taxon>Scylla</taxon>
    </lineage>
</organism>
<evidence type="ECO:0000313" key="2">
    <source>
        <dbReference type="Proteomes" id="UP001487740"/>
    </source>
</evidence>
<evidence type="ECO:0000313" key="1">
    <source>
        <dbReference type="EMBL" id="KAK8379398.1"/>
    </source>
</evidence>
<proteinExistence type="predicted"/>
<sequence>MPIGAACARRGALAKYMDVFIKLVTLYAVGILPVEINLGDKFGFDYQSDYEDYNGADAFEAGEELTRRRHDDEKPRMIQSPLPGLALDCTLQYTCELDRWTGRSHSTMPEKFLAYIFSNDKAVFRKQEGVTYGGLGTCREMYPCPWDVQSLVGLPIPGSEGT</sequence>
<accession>A0AAW0SWD6</accession>
<gene>
    <name evidence="1" type="ORF">O3P69_019359</name>
</gene>
<protein>
    <submittedName>
        <fullName evidence="1">Uncharacterized protein</fullName>
    </submittedName>
</protein>
<dbReference type="AlphaFoldDB" id="A0AAW0SWD6"/>
<name>A0AAW0SWD6_SCYPA</name>
<dbReference type="Proteomes" id="UP001487740">
    <property type="component" value="Unassembled WGS sequence"/>
</dbReference>
<dbReference type="EMBL" id="JARAKH010000043">
    <property type="protein sequence ID" value="KAK8379398.1"/>
    <property type="molecule type" value="Genomic_DNA"/>
</dbReference>